<feature type="compositionally biased region" description="Polar residues" evidence="1">
    <location>
        <begin position="1080"/>
        <end position="1092"/>
    </location>
</feature>
<feature type="region of interest" description="Disordered" evidence="1">
    <location>
        <begin position="672"/>
        <end position="783"/>
    </location>
</feature>
<feature type="domain" description="Ras-associating" evidence="3">
    <location>
        <begin position="393"/>
        <end position="480"/>
    </location>
</feature>
<dbReference type="AlphaFoldDB" id="A0A8X6KX14"/>
<dbReference type="SMART" id="SM00233">
    <property type="entry name" value="PH"/>
    <property type="match status" value="1"/>
</dbReference>
<feature type="region of interest" description="Disordered" evidence="1">
    <location>
        <begin position="134"/>
        <end position="156"/>
    </location>
</feature>
<evidence type="ECO:0000259" key="3">
    <source>
        <dbReference type="PROSITE" id="PS50200"/>
    </source>
</evidence>
<feature type="domain" description="PH" evidence="2">
    <location>
        <begin position="522"/>
        <end position="632"/>
    </location>
</feature>
<feature type="compositionally biased region" description="Low complexity" evidence="1">
    <location>
        <begin position="717"/>
        <end position="737"/>
    </location>
</feature>
<dbReference type="Gene3D" id="3.10.20.90">
    <property type="entry name" value="Phosphatidylinositol 3-kinase Catalytic Subunit, Chain A, domain 1"/>
    <property type="match status" value="1"/>
</dbReference>
<protein>
    <submittedName>
        <fullName evidence="4">Ras-associated and pleckstrin homology domains-containing protein 1</fullName>
    </submittedName>
</protein>
<dbReference type="Pfam" id="PF20700">
    <property type="entry name" value="Mutator"/>
    <property type="match status" value="1"/>
</dbReference>
<feature type="region of interest" description="Disordered" evidence="1">
    <location>
        <begin position="246"/>
        <end position="291"/>
    </location>
</feature>
<feature type="region of interest" description="Disordered" evidence="1">
    <location>
        <begin position="825"/>
        <end position="979"/>
    </location>
</feature>
<evidence type="ECO:0000313" key="5">
    <source>
        <dbReference type="Proteomes" id="UP000887116"/>
    </source>
</evidence>
<dbReference type="SUPFAM" id="SSF54236">
    <property type="entry name" value="Ubiquitin-like"/>
    <property type="match status" value="1"/>
</dbReference>
<dbReference type="OrthoDB" id="6235964at2759"/>
<evidence type="ECO:0000313" key="4">
    <source>
        <dbReference type="EMBL" id="GFQ85488.1"/>
    </source>
</evidence>
<dbReference type="InterPro" id="IPR001849">
    <property type="entry name" value="PH_domain"/>
</dbReference>
<feature type="compositionally biased region" description="Polar residues" evidence="1">
    <location>
        <begin position="925"/>
        <end position="938"/>
    </location>
</feature>
<dbReference type="PANTHER" id="PTHR11243:SF23">
    <property type="entry name" value="LD06925P"/>
    <property type="match status" value="1"/>
</dbReference>
<evidence type="ECO:0000259" key="2">
    <source>
        <dbReference type="PROSITE" id="PS50003"/>
    </source>
</evidence>
<dbReference type="InterPro" id="IPR049012">
    <property type="entry name" value="Mutator_transp_dom"/>
</dbReference>
<dbReference type="PROSITE" id="PS50200">
    <property type="entry name" value="RA"/>
    <property type="match status" value="1"/>
</dbReference>
<dbReference type="EMBL" id="BMAO01003068">
    <property type="protein sequence ID" value="GFQ85488.1"/>
    <property type="molecule type" value="Genomic_DNA"/>
</dbReference>
<dbReference type="InterPro" id="IPR011993">
    <property type="entry name" value="PH-like_dom_sf"/>
</dbReference>
<sequence length="1210" mass="133787">MLNDIFNNIAKCRYCDRSFCFDVAENKSSRRGLASSISATCKYCGSSHGSMTSNSVPAGYEVNLRFVYGMRCIGIGKSAAQTFCALMNLPPPPAKFERLYTPIFNALETASSRSMSNFGIISNRIMSSCTLDDSTYSSTSEGEEYDTDRETVDAEDDPNKLLGTWLGQLQQLERGLESVPANKLCLSSKLTIPTPRMDTYRFSMANMEDSQDIELDAILGELCALEDKLDREMMPKSQSANQALGNAWMNSKPSSGNVPSQNNVKNQLEPKATSGHSRSNSGGSGTRPKFEIGGLQVDMYSDEFLRSQKSDLSLRTESPDNDSAFSDNVSMLSSESSASSGGVRGEGHSSRSMSSQSSCMSLASSPTQVEQAARLKAEKIKIALEKMKEASIKKLFIKAFSADNSAKSLLIDERMTVGHVCKLLAEKNHVAMDPKWALVEHIPELYIERVYEDHEHVVENLLLWTRDSCNRLFFLEREEKYDLFLNPQNYLLGGTSSEKHAELDDDAKNNLLDEFFSSNVGVSEVEGSLYLKSDGKKAWKKHFFVLRASGLYYCPKGKSKLSKDLLCLTTFDMNNVYIGFGWKKKYKAPTEFGFAIKHPQIQTKSSKYIKYLCAENEKSLKQWMMGIRLAKYGPQLKENYDNLLRDIAEEDLESLANARSFSISSMAKHANGTSENCPNFKSEPSSKTLNLDQIDDEPPTTLEKLHKLRVISRQDSIKSSKSNTSSSSGCPSERSSSGTPTTDHLVFDTDFPMGTIKRKPTMTPKIPLTSTTRNLAKQSGEDAPHLDCLSNGSGGSCNGSLNGSLGRSTCGRFSLRRSKTDDRISLGSLSRKSKQSSYLDTPPSTLLREDLPLPPPPPEVTNVTECMNFDTLPPPPPEAFRNGTLDLENLPPPPIQTDEDLKWLDETNISNLPPPPSPQINNSSKGSTPDKNSKNSVRVSPAVPPKPRKGIRRRQSESDARSTPPRLSEHKNKLVVIKPKPSKNLNLALSESNPCDENKWNDVFTPVSPPCTRSNRTSCVDDSKSPALSRSRRTSAPCVPNGKLQIHSIVSPTEPSKPTASDRKSRSQFKPSPPKRSENTKLTSAFTAPQRRSASASAAPYDQEDYPPESFLRNLQKVMVRKWKVAQQLSNDNTATSHQILGFRDPNCLPSADGTRPLQRSPSSPPPLPNHVDKHKVSRSSSQCRESKANSKKQPPPPPPKKSETKVSLW</sequence>
<feature type="compositionally biased region" description="Low complexity" evidence="1">
    <location>
        <begin position="350"/>
        <end position="365"/>
    </location>
</feature>
<dbReference type="PANTHER" id="PTHR11243">
    <property type="entry name" value="GROWTH FACTOR RECEPTOR-BOUND PROTEIN"/>
    <property type="match status" value="1"/>
</dbReference>
<dbReference type="Gene3D" id="2.30.29.30">
    <property type="entry name" value="Pleckstrin-homology domain (PH domain)/Phosphotyrosine-binding domain (PTB)"/>
    <property type="match status" value="1"/>
</dbReference>
<feature type="region of interest" description="Disordered" evidence="1">
    <location>
        <begin position="311"/>
        <end position="365"/>
    </location>
</feature>
<dbReference type="InterPro" id="IPR000159">
    <property type="entry name" value="RA_dom"/>
</dbReference>
<dbReference type="Pfam" id="PF21989">
    <property type="entry name" value="RA_2"/>
    <property type="match status" value="1"/>
</dbReference>
<dbReference type="InterPro" id="IPR039665">
    <property type="entry name" value="PH_APBB1IP"/>
</dbReference>
<proteinExistence type="predicted"/>
<feature type="compositionally biased region" description="Polar residues" evidence="1">
    <location>
        <begin position="246"/>
        <end position="266"/>
    </location>
</feature>
<feature type="compositionally biased region" description="Low complexity" evidence="1">
    <location>
        <begin position="330"/>
        <end position="340"/>
    </location>
</feature>
<dbReference type="CDD" id="cd01259">
    <property type="entry name" value="PH_APBB1IP"/>
    <property type="match status" value="1"/>
</dbReference>
<feature type="region of interest" description="Disordered" evidence="1">
    <location>
        <begin position="1006"/>
        <end position="1108"/>
    </location>
</feature>
<feature type="compositionally biased region" description="Polar residues" evidence="1">
    <location>
        <begin position="1048"/>
        <end position="1059"/>
    </location>
</feature>
<dbReference type="InterPro" id="IPR029071">
    <property type="entry name" value="Ubiquitin-like_domsf"/>
</dbReference>
<feature type="region of interest" description="Disordered" evidence="1">
    <location>
        <begin position="1136"/>
        <end position="1210"/>
    </location>
</feature>
<feature type="compositionally biased region" description="Polar residues" evidence="1">
    <location>
        <begin position="319"/>
        <end position="329"/>
    </location>
</feature>
<accession>A0A8X6KX14</accession>
<feature type="compositionally biased region" description="Polar residues" evidence="1">
    <location>
        <begin position="672"/>
        <end position="691"/>
    </location>
</feature>
<dbReference type="PROSITE" id="PS50003">
    <property type="entry name" value="PH_DOMAIN"/>
    <property type="match status" value="1"/>
</dbReference>
<name>A0A8X6KX14_TRICU</name>
<dbReference type="SUPFAM" id="SSF50729">
    <property type="entry name" value="PH domain-like"/>
    <property type="match status" value="1"/>
</dbReference>
<feature type="compositionally biased region" description="Polar residues" evidence="1">
    <location>
        <begin position="768"/>
        <end position="777"/>
    </location>
</feature>
<reference evidence="4" key="1">
    <citation type="submission" date="2020-07" db="EMBL/GenBank/DDBJ databases">
        <title>Multicomponent nature underlies the extraordinary mechanical properties of spider dragline silk.</title>
        <authorList>
            <person name="Kono N."/>
            <person name="Nakamura H."/>
            <person name="Mori M."/>
            <person name="Yoshida Y."/>
            <person name="Ohtoshi R."/>
            <person name="Malay A.D."/>
            <person name="Moran D.A.P."/>
            <person name="Tomita M."/>
            <person name="Numata K."/>
            <person name="Arakawa K."/>
        </authorList>
    </citation>
    <scope>NUCLEOTIDE SEQUENCE</scope>
</reference>
<dbReference type="GO" id="GO:0007165">
    <property type="term" value="P:signal transduction"/>
    <property type="evidence" value="ECO:0007669"/>
    <property type="project" value="InterPro"/>
</dbReference>
<dbReference type="InterPro" id="IPR039664">
    <property type="entry name" value="GRB/APBB1IP"/>
</dbReference>
<dbReference type="Pfam" id="PF00169">
    <property type="entry name" value="PH"/>
    <property type="match status" value="1"/>
</dbReference>
<feature type="compositionally biased region" description="Polar residues" evidence="1">
    <location>
        <begin position="827"/>
        <end position="844"/>
    </location>
</feature>
<feature type="compositionally biased region" description="Basic and acidic residues" evidence="1">
    <location>
        <begin position="1201"/>
        <end position="1210"/>
    </location>
</feature>
<organism evidence="4 5">
    <name type="scientific">Trichonephila clavata</name>
    <name type="common">Joro spider</name>
    <name type="synonym">Nephila clavata</name>
    <dbReference type="NCBI Taxonomy" id="2740835"/>
    <lineage>
        <taxon>Eukaryota</taxon>
        <taxon>Metazoa</taxon>
        <taxon>Ecdysozoa</taxon>
        <taxon>Arthropoda</taxon>
        <taxon>Chelicerata</taxon>
        <taxon>Arachnida</taxon>
        <taxon>Araneae</taxon>
        <taxon>Araneomorphae</taxon>
        <taxon>Entelegynae</taxon>
        <taxon>Araneoidea</taxon>
        <taxon>Nephilidae</taxon>
        <taxon>Trichonephila</taxon>
    </lineage>
</organism>
<dbReference type="SMART" id="SM00314">
    <property type="entry name" value="RA"/>
    <property type="match status" value="1"/>
</dbReference>
<evidence type="ECO:0000256" key="1">
    <source>
        <dbReference type="SAM" id="MobiDB-lite"/>
    </source>
</evidence>
<keyword evidence="5" id="KW-1185">Reference proteome</keyword>
<gene>
    <name evidence="4" type="primary">RAPH1</name>
    <name evidence="4" type="ORF">TNCT_332291</name>
</gene>
<dbReference type="CDD" id="cd16138">
    <property type="entry name" value="RA_MRL_MIG10"/>
    <property type="match status" value="1"/>
</dbReference>
<dbReference type="Proteomes" id="UP000887116">
    <property type="component" value="Unassembled WGS sequence"/>
</dbReference>
<comment type="caution">
    <text evidence="4">The sequence shown here is derived from an EMBL/GenBank/DDBJ whole genome shotgun (WGS) entry which is preliminary data.</text>
</comment>